<keyword evidence="2" id="KW-0496">Mitochondrion</keyword>
<dbReference type="PANTHER" id="PTHR36358">
    <property type="entry name" value="SUCCINATE DEHYDROGENASE SUBUNIT 4, MITOCHONDRIAL"/>
    <property type="match status" value="1"/>
</dbReference>
<keyword evidence="1" id="KW-0812">Transmembrane</keyword>
<sequence>MVLAFRRRGLVIPICLYLLVGRSMKGRTSGLRNESSETKRTGLFRRITAASPPPLIIISKVSSTSPPNIYLFRHIDVGIGEITADHVHQEMTRNWILIYPGSFLLIVIKDAFLSFAYFPNKWNNPMDRTNP</sequence>
<dbReference type="InterPro" id="IPR044963">
    <property type="entry name" value="SDH4"/>
</dbReference>
<dbReference type="GO" id="GO:0006121">
    <property type="term" value="P:mitochondrial electron transport, succinate to ubiquinone"/>
    <property type="evidence" value="ECO:0007669"/>
    <property type="project" value="InterPro"/>
</dbReference>
<dbReference type="EMBL" id="KM672373">
    <property type="protein sequence ID" value="AJP33492.1"/>
    <property type="molecule type" value="Genomic_DNA"/>
</dbReference>
<dbReference type="PANTHER" id="PTHR36358:SF1">
    <property type="entry name" value="SUCCINATE DEHYDROGENASE SUBUNIT 4, MITOCHONDRIAL"/>
    <property type="match status" value="1"/>
</dbReference>
<feature type="transmembrane region" description="Helical" evidence="1">
    <location>
        <begin position="96"/>
        <end position="118"/>
    </location>
</feature>
<accession>A0A0N7AKC7</accession>
<dbReference type="GO" id="GO:0006099">
    <property type="term" value="P:tricarboxylic acid cycle"/>
    <property type="evidence" value="ECO:0007669"/>
    <property type="project" value="InterPro"/>
</dbReference>
<proteinExistence type="predicted"/>
<dbReference type="GO" id="GO:0045273">
    <property type="term" value="C:respiratory chain complex II (succinate dehydrogenase)"/>
    <property type="evidence" value="ECO:0007669"/>
    <property type="project" value="InterPro"/>
</dbReference>
<dbReference type="RefSeq" id="YP_009167280.1">
    <property type="nucleotide sequence ID" value="NC_027976.1"/>
</dbReference>
<dbReference type="GO" id="GO:0005743">
    <property type="term" value="C:mitochondrial inner membrane"/>
    <property type="evidence" value="ECO:0007669"/>
    <property type="project" value="InterPro"/>
</dbReference>
<evidence type="ECO:0000256" key="1">
    <source>
        <dbReference type="SAM" id="Phobius"/>
    </source>
</evidence>
<geneLocation type="mitochondrion" evidence="2"/>
<gene>
    <name evidence="2" type="primary">sdh4</name>
</gene>
<protein>
    <submittedName>
        <fullName evidence="2">Succinate dehydrogenase cytochrome subunit 4</fullName>
    </submittedName>
</protein>
<keyword evidence="1" id="KW-0472">Membrane</keyword>
<organism evidence="2">
    <name type="scientific">Ginkgo biloba</name>
    <name type="common">Ginkgo</name>
    <name type="synonym">Maidenhair tree</name>
    <dbReference type="NCBI Taxonomy" id="3311"/>
    <lineage>
        <taxon>Eukaryota</taxon>
        <taxon>Viridiplantae</taxon>
        <taxon>Streptophyta</taxon>
        <taxon>Embryophyta</taxon>
        <taxon>Tracheophyta</taxon>
        <taxon>Spermatophyta</taxon>
        <taxon>Ginkgoidae</taxon>
        <taxon>Ginkgoales</taxon>
        <taxon>Ginkgoaceae</taxon>
        <taxon>Ginkgo</taxon>
    </lineage>
</organism>
<reference evidence="2" key="1">
    <citation type="journal article" date="2016" name="Mol. Biol. Evol.">
        <title>Ginkgo and Welwitschia Mitogenomes Reveal Extreme Contrasts in Gymnosperm Mitochondrial Evolution.</title>
        <authorList>
            <person name="Guo W."/>
            <person name="Grewe F."/>
            <person name="Fan W."/>
            <person name="Young G.J."/>
            <person name="Knoop V."/>
            <person name="Palmer J.D."/>
            <person name="Mower J.P."/>
        </authorList>
    </citation>
    <scope>NUCLEOTIDE SEQUENCE</scope>
</reference>
<name>A0A0N7AKC7_GINBI</name>
<evidence type="ECO:0000313" key="2">
    <source>
        <dbReference type="EMBL" id="AJP33492.1"/>
    </source>
</evidence>
<dbReference type="AlphaFoldDB" id="A0A0N7AKC7"/>
<dbReference type="GeneID" id="26039212"/>
<keyword evidence="1" id="KW-1133">Transmembrane helix</keyword>